<feature type="chain" id="PRO_5038160893" evidence="3">
    <location>
        <begin position="28"/>
        <end position="530"/>
    </location>
</feature>
<evidence type="ECO:0000256" key="3">
    <source>
        <dbReference type="RuleBase" id="RU362119"/>
    </source>
</evidence>
<keyword evidence="3" id="KW-0547">Nucleotide-binding</keyword>
<dbReference type="EMBL" id="CP054142">
    <property type="protein sequence ID" value="QTQ15026.1"/>
    <property type="molecule type" value="Genomic_DNA"/>
</dbReference>
<dbReference type="PRINTS" id="PR01607">
    <property type="entry name" value="APYRASEFAMLY"/>
</dbReference>
<dbReference type="CDD" id="cd00845">
    <property type="entry name" value="MPP_UshA_N_like"/>
    <property type="match status" value="1"/>
</dbReference>
<feature type="domain" description="Calcineurin-like phosphoesterase" evidence="4">
    <location>
        <begin position="38"/>
        <end position="254"/>
    </location>
</feature>
<dbReference type="AlphaFoldDB" id="A0A975F5T8"/>
<sequence length="530" mass="57756">MKVIKNTGKVFAVFAAAALFFTGCASSKISSGAEQKLVILHTNDHHGSVLSRKDKEGIGQGGLAERATFIKMQRAEAQKTGSDILVLDAGDVNTGMAVSNMFAAEPDIMAYNAMGYDAVALGNHEFDGTLEKLLKQIKISKFPWLSANIKQGKNYLVKPYIIKNFNGLKVGIFGLTTLRTKVIASPDKSLTFYDEINTAKEMVSLLRDKKKADIVILVGHLGDVLETSDQETSVRVAEAVSGIDLIVDGHSHSYFAEPKYAGGTPIVTSNEWGKYMGKAVLTIKDKKVTKLEWTPVKINDKDFPPDAEMVALLKPYVDKAVASLKEVVMKTTAEFEFGRKWPRYKEMASGDLLCDATVGYVKSTGVDVDFAIHNGGNIRTSLPKGDVTKENIVTMLPFENYVYVLTLKGADVKALFNFIQTQNQGAGGFPQVSKEVRYTLTYDSDGTNGRISDITIGGKPIDNNKLYRIATNDYMAGGGDGYVVMKNSVDTYNTSMLVNDVFIEYVKSLPQPITPMTDGRITIVGGAPLP</sequence>
<dbReference type="SUPFAM" id="SSF55816">
    <property type="entry name" value="5'-nucleotidase (syn. UDP-sugar hydrolase), C-terminal domain"/>
    <property type="match status" value="1"/>
</dbReference>
<dbReference type="Pfam" id="PF02872">
    <property type="entry name" value="5_nucleotid_C"/>
    <property type="match status" value="1"/>
</dbReference>
<dbReference type="PROSITE" id="PS51257">
    <property type="entry name" value="PROKAR_LIPOPROTEIN"/>
    <property type="match status" value="1"/>
</dbReference>
<evidence type="ECO:0000259" key="4">
    <source>
        <dbReference type="Pfam" id="PF00149"/>
    </source>
</evidence>
<dbReference type="InterPro" id="IPR036907">
    <property type="entry name" value="5'-Nucleotdase_C_sf"/>
</dbReference>
<evidence type="ECO:0000259" key="5">
    <source>
        <dbReference type="Pfam" id="PF02872"/>
    </source>
</evidence>
<dbReference type="PROSITE" id="PS00786">
    <property type="entry name" value="5_NUCLEOTIDASE_2"/>
    <property type="match status" value="1"/>
</dbReference>
<dbReference type="GO" id="GO:0046872">
    <property type="term" value="F:metal ion binding"/>
    <property type="evidence" value="ECO:0007669"/>
    <property type="project" value="InterPro"/>
</dbReference>
<dbReference type="KEGG" id="tpav:HRQ91_11460"/>
<dbReference type="PANTHER" id="PTHR11575:SF24">
    <property type="entry name" value="5'-NUCLEOTIDASE"/>
    <property type="match status" value="1"/>
</dbReference>
<organism evidence="6 7">
    <name type="scientific">Treponema parvum</name>
    <dbReference type="NCBI Taxonomy" id="138851"/>
    <lineage>
        <taxon>Bacteria</taxon>
        <taxon>Pseudomonadati</taxon>
        <taxon>Spirochaetota</taxon>
        <taxon>Spirochaetia</taxon>
        <taxon>Spirochaetales</taxon>
        <taxon>Treponemataceae</taxon>
        <taxon>Treponema</taxon>
    </lineage>
</organism>
<feature type="signal peptide" evidence="3">
    <location>
        <begin position="1"/>
        <end position="27"/>
    </location>
</feature>
<evidence type="ECO:0000256" key="2">
    <source>
        <dbReference type="ARBA" id="ARBA00022729"/>
    </source>
</evidence>
<dbReference type="GO" id="GO:0009166">
    <property type="term" value="P:nucleotide catabolic process"/>
    <property type="evidence" value="ECO:0007669"/>
    <property type="project" value="InterPro"/>
</dbReference>
<evidence type="ECO:0000256" key="1">
    <source>
        <dbReference type="ARBA" id="ARBA00006654"/>
    </source>
</evidence>
<name>A0A975F5T8_9SPIR</name>
<dbReference type="Gene3D" id="3.60.21.10">
    <property type="match status" value="1"/>
</dbReference>
<dbReference type="Gene3D" id="3.90.780.10">
    <property type="entry name" value="5'-Nucleotidase, C-terminal domain"/>
    <property type="match status" value="1"/>
</dbReference>
<dbReference type="SUPFAM" id="SSF56300">
    <property type="entry name" value="Metallo-dependent phosphatases"/>
    <property type="match status" value="1"/>
</dbReference>
<evidence type="ECO:0000313" key="7">
    <source>
        <dbReference type="Proteomes" id="UP000671908"/>
    </source>
</evidence>
<dbReference type="InterPro" id="IPR006179">
    <property type="entry name" value="5_nucleotidase/apyrase"/>
</dbReference>
<dbReference type="PANTHER" id="PTHR11575">
    <property type="entry name" value="5'-NUCLEOTIDASE-RELATED"/>
    <property type="match status" value="1"/>
</dbReference>
<feature type="domain" description="5'-Nucleotidase C-terminal" evidence="5">
    <location>
        <begin position="335"/>
        <end position="485"/>
    </location>
</feature>
<gene>
    <name evidence="6" type="ORF">HRQ91_11460</name>
</gene>
<dbReference type="InterPro" id="IPR008334">
    <property type="entry name" value="5'-Nucleotdase_C"/>
</dbReference>
<dbReference type="GO" id="GO:0008253">
    <property type="term" value="F:5'-nucleotidase activity"/>
    <property type="evidence" value="ECO:0007669"/>
    <property type="project" value="TreeGrafter"/>
</dbReference>
<dbReference type="Pfam" id="PF00149">
    <property type="entry name" value="Metallophos"/>
    <property type="match status" value="1"/>
</dbReference>
<proteinExistence type="inferred from homology"/>
<dbReference type="GO" id="GO:0000166">
    <property type="term" value="F:nucleotide binding"/>
    <property type="evidence" value="ECO:0007669"/>
    <property type="project" value="UniProtKB-KW"/>
</dbReference>
<accession>A0A975F5T8</accession>
<dbReference type="Proteomes" id="UP000671908">
    <property type="component" value="Chromosome"/>
</dbReference>
<dbReference type="RefSeq" id="WP_210119654.1">
    <property type="nucleotide sequence ID" value="NZ_CP054142.1"/>
</dbReference>
<dbReference type="InterPro" id="IPR006146">
    <property type="entry name" value="5'-Nucleotdase_CS"/>
</dbReference>
<keyword evidence="2 3" id="KW-0732">Signal</keyword>
<dbReference type="GO" id="GO:0008768">
    <property type="term" value="F:UDP-sugar diphosphatase activity"/>
    <property type="evidence" value="ECO:0007669"/>
    <property type="project" value="TreeGrafter"/>
</dbReference>
<keyword evidence="7" id="KW-1185">Reference proteome</keyword>
<evidence type="ECO:0000313" key="6">
    <source>
        <dbReference type="EMBL" id="QTQ15026.1"/>
    </source>
</evidence>
<reference evidence="6 7" key="1">
    <citation type="journal article" date="2021" name="Microbiol. Resour. Announc.">
        <title>Complete Genome Sequences of Three Human Oral Treponema parvum Isolates.</title>
        <authorList>
            <person name="Zeng H."/>
            <person name="Watt R.M."/>
        </authorList>
    </citation>
    <scope>NUCLEOTIDE SEQUENCE [LARGE SCALE GENOMIC DNA]</scope>
    <source>
        <strain evidence="6 7">ATCC 700770</strain>
    </source>
</reference>
<dbReference type="GO" id="GO:0030288">
    <property type="term" value="C:outer membrane-bounded periplasmic space"/>
    <property type="evidence" value="ECO:0007669"/>
    <property type="project" value="TreeGrafter"/>
</dbReference>
<protein>
    <submittedName>
        <fullName evidence="6">5'-nucleotidase C-terminal domain-containing protein</fullName>
    </submittedName>
</protein>
<comment type="similarity">
    <text evidence="1 3">Belongs to the 5'-nucleotidase family.</text>
</comment>
<dbReference type="InterPro" id="IPR029052">
    <property type="entry name" value="Metallo-depent_PP-like"/>
</dbReference>
<keyword evidence="3" id="KW-0378">Hydrolase</keyword>
<dbReference type="InterPro" id="IPR004843">
    <property type="entry name" value="Calcineurin-like_PHP"/>
</dbReference>